<dbReference type="Proteomes" id="UP000813824">
    <property type="component" value="Unassembled WGS sequence"/>
</dbReference>
<gene>
    <name evidence="1" type="ORF">BXZ70DRAFT_1006805</name>
</gene>
<proteinExistence type="predicted"/>
<keyword evidence="2" id="KW-1185">Reference proteome</keyword>
<reference evidence="1" key="1">
    <citation type="journal article" date="2021" name="New Phytol.">
        <title>Evolutionary innovations through gain and loss of genes in the ectomycorrhizal Boletales.</title>
        <authorList>
            <person name="Wu G."/>
            <person name="Miyauchi S."/>
            <person name="Morin E."/>
            <person name="Kuo A."/>
            <person name="Drula E."/>
            <person name="Varga T."/>
            <person name="Kohler A."/>
            <person name="Feng B."/>
            <person name="Cao Y."/>
            <person name="Lipzen A."/>
            <person name="Daum C."/>
            <person name="Hundley H."/>
            <person name="Pangilinan J."/>
            <person name="Johnson J."/>
            <person name="Barry K."/>
            <person name="LaButti K."/>
            <person name="Ng V."/>
            <person name="Ahrendt S."/>
            <person name="Min B."/>
            <person name="Choi I.G."/>
            <person name="Park H."/>
            <person name="Plett J.M."/>
            <person name="Magnuson J."/>
            <person name="Spatafora J.W."/>
            <person name="Nagy L.G."/>
            <person name="Henrissat B."/>
            <person name="Grigoriev I.V."/>
            <person name="Yang Z.L."/>
            <person name="Xu J."/>
            <person name="Martin F.M."/>
        </authorList>
    </citation>
    <scope>NUCLEOTIDE SEQUENCE</scope>
    <source>
        <strain evidence="1">KKN 215</strain>
    </source>
</reference>
<organism evidence="1 2">
    <name type="scientific">Cristinia sonorae</name>
    <dbReference type="NCBI Taxonomy" id="1940300"/>
    <lineage>
        <taxon>Eukaryota</taxon>
        <taxon>Fungi</taxon>
        <taxon>Dikarya</taxon>
        <taxon>Basidiomycota</taxon>
        <taxon>Agaricomycotina</taxon>
        <taxon>Agaricomycetes</taxon>
        <taxon>Agaricomycetidae</taxon>
        <taxon>Agaricales</taxon>
        <taxon>Pleurotineae</taxon>
        <taxon>Stephanosporaceae</taxon>
        <taxon>Cristinia</taxon>
    </lineage>
</organism>
<evidence type="ECO:0000313" key="2">
    <source>
        <dbReference type="Proteomes" id="UP000813824"/>
    </source>
</evidence>
<name>A0A8K0XRG1_9AGAR</name>
<dbReference type="EMBL" id="JAEVFJ010000010">
    <property type="protein sequence ID" value="KAH8102193.1"/>
    <property type="molecule type" value="Genomic_DNA"/>
</dbReference>
<accession>A0A8K0XRG1</accession>
<dbReference type="AlphaFoldDB" id="A0A8K0XRG1"/>
<comment type="caution">
    <text evidence="1">The sequence shown here is derived from an EMBL/GenBank/DDBJ whole genome shotgun (WGS) entry which is preliminary data.</text>
</comment>
<evidence type="ECO:0000313" key="1">
    <source>
        <dbReference type="EMBL" id="KAH8102193.1"/>
    </source>
</evidence>
<protein>
    <submittedName>
        <fullName evidence="1">Uncharacterized protein</fullName>
    </submittedName>
</protein>
<sequence>MADTLDLGSIAPTQFWDKFVAANPNLESVVRAANSGILRIFACEGKMSLCASNWTGSADVPRWVSGAVEVHIGHFPWLPPSGGTFTISFKPQEFRLILKDEYGYFLYQFVLKGSIQPSWEGLTADGKWQARS</sequence>